<protein>
    <submittedName>
        <fullName evidence="1">Uncharacterized protein</fullName>
    </submittedName>
</protein>
<accession>A0A4Y3VI59</accession>
<reference evidence="1 2" key="1">
    <citation type="submission" date="2019-06" db="EMBL/GenBank/DDBJ databases">
        <title>Whole genome shotgun sequence of Streptomyces spinoverrucosus NBRC 14228.</title>
        <authorList>
            <person name="Hosoyama A."/>
            <person name="Uohara A."/>
            <person name="Ohji S."/>
            <person name="Ichikawa N."/>
        </authorList>
    </citation>
    <scope>NUCLEOTIDE SEQUENCE [LARGE SCALE GENOMIC DNA]</scope>
    <source>
        <strain evidence="1 2">NBRC 14228</strain>
    </source>
</reference>
<gene>
    <name evidence="1" type="ORF">SSP24_23710</name>
</gene>
<dbReference type="EMBL" id="BJND01000017">
    <property type="protein sequence ID" value="GEC04716.1"/>
    <property type="molecule type" value="Genomic_DNA"/>
</dbReference>
<organism evidence="1 2">
    <name type="scientific">Streptomyces spinoverrucosus</name>
    <dbReference type="NCBI Taxonomy" id="284043"/>
    <lineage>
        <taxon>Bacteria</taxon>
        <taxon>Bacillati</taxon>
        <taxon>Actinomycetota</taxon>
        <taxon>Actinomycetes</taxon>
        <taxon>Kitasatosporales</taxon>
        <taxon>Streptomycetaceae</taxon>
        <taxon>Streptomyces</taxon>
    </lineage>
</organism>
<evidence type="ECO:0000313" key="1">
    <source>
        <dbReference type="EMBL" id="GEC04716.1"/>
    </source>
</evidence>
<proteinExistence type="predicted"/>
<dbReference type="Proteomes" id="UP000317881">
    <property type="component" value="Unassembled WGS sequence"/>
</dbReference>
<comment type="caution">
    <text evidence="1">The sequence shown here is derived from an EMBL/GenBank/DDBJ whole genome shotgun (WGS) entry which is preliminary data.</text>
</comment>
<sequence length="93" mass="9865">MTASPLIHGSVATFRSCWSATSSTVAGSVHIRIGTFAPGISTYDITSSFPRKKIKSLETQNRRKVDVTDNGPAFTAVRAIHIVSRASPGTSSD</sequence>
<keyword evidence="2" id="KW-1185">Reference proteome</keyword>
<evidence type="ECO:0000313" key="2">
    <source>
        <dbReference type="Proteomes" id="UP000317881"/>
    </source>
</evidence>
<name>A0A4Y3VI59_9ACTN</name>
<dbReference type="AlphaFoldDB" id="A0A4Y3VI59"/>